<reference evidence="2 3" key="1">
    <citation type="submission" date="2016-11" db="EMBL/GenBank/DDBJ databases">
        <authorList>
            <person name="Jaros S."/>
            <person name="Januszkiewicz K."/>
            <person name="Wedrychowicz H."/>
        </authorList>
    </citation>
    <scope>NUCLEOTIDE SEQUENCE [LARGE SCALE GENOMIC DNA]</scope>
    <source>
        <strain evidence="2 3">DSM 24574</strain>
    </source>
</reference>
<sequence>MTGLKNLPSDFSVKETLDRLAALVSSHGLTVFIRIDHRANADQVDLPLRPTEVIFFGNPKAGTVLMQDKQTAGLDLPMKALAWEDENGKVWLTYNEVEWISQRHELTDKSASMVKAIEDGMTMVCNSATKK</sequence>
<evidence type="ECO:0000313" key="3">
    <source>
        <dbReference type="Proteomes" id="UP000184212"/>
    </source>
</evidence>
<keyword evidence="3" id="KW-1185">Reference proteome</keyword>
<dbReference type="EMBL" id="FQWQ01000002">
    <property type="protein sequence ID" value="SHH36546.1"/>
    <property type="molecule type" value="Genomic_DNA"/>
</dbReference>
<dbReference type="InterPro" id="IPR035923">
    <property type="entry name" value="TT1751-like_sf"/>
</dbReference>
<dbReference type="PANTHER" id="PTHR38342">
    <property type="entry name" value="SLR5037 PROTEIN"/>
    <property type="match status" value="1"/>
</dbReference>
<dbReference type="Proteomes" id="UP000184212">
    <property type="component" value="Unassembled WGS sequence"/>
</dbReference>
<dbReference type="PANTHER" id="PTHR38342:SF2">
    <property type="entry name" value="INNER MEMBRANE OR EXPORTED"/>
    <property type="match status" value="1"/>
</dbReference>
<dbReference type="CDD" id="cd14797">
    <property type="entry name" value="DUF302"/>
    <property type="match status" value="1"/>
</dbReference>
<dbReference type="Pfam" id="PF03625">
    <property type="entry name" value="DUF302"/>
    <property type="match status" value="1"/>
</dbReference>
<dbReference type="SUPFAM" id="SSF103247">
    <property type="entry name" value="TT1751-like"/>
    <property type="match status" value="1"/>
</dbReference>
<dbReference type="OrthoDB" id="9799367at2"/>
<dbReference type="Gene3D" id="3.30.310.70">
    <property type="entry name" value="TT1751-like domain"/>
    <property type="match status" value="1"/>
</dbReference>
<dbReference type="AlphaFoldDB" id="A0A1M5SDG2"/>
<proteinExistence type="predicted"/>
<protein>
    <submittedName>
        <fullName evidence="2">Uncharacterized conserved protein, DUF302 family</fullName>
    </submittedName>
</protein>
<dbReference type="RefSeq" id="WP_073137069.1">
    <property type="nucleotide sequence ID" value="NZ_FQWQ01000002.1"/>
</dbReference>
<feature type="domain" description="DUF302" evidence="1">
    <location>
        <begin position="35"/>
        <end position="95"/>
    </location>
</feature>
<evidence type="ECO:0000259" key="1">
    <source>
        <dbReference type="Pfam" id="PF03625"/>
    </source>
</evidence>
<name>A0A1M5SDG2_9BACT</name>
<organism evidence="2 3">
    <name type="scientific">Chryseolinea serpens</name>
    <dbReference type="NCBI Taxonomy" id="947013"/>
    <lineage>
        <taxon>Bacteria</taxon>
        <taxon>Pseudomonadati</taxon>
        <taxon>Bacteroidota</taxon>
        <taxon>Cytophagia</taxon>
        <taxon>Cytophagales</taxon>
        <taxon>Fulvivirgaceae</taxon>
        <taxon>Chryseolinea</taxon>
    </lineage>
</organism>
<dbReference type="InterPro" id="IPR005180">
    <property type="entry name" value="DUF302"/>
</dbReference>
<accession>A0A1M5SDG2</accession>
<evidence type="ECO:0000313" key="2">
    <source>
        <dbReference type="EMBL" id="SHH36546.1"/>
    </source>
</evidence>
<gene>
    <name evidence="2" type="ORF">SAMN04488109_3876</name>
</gene>